<dbReference type="OrthoDB" id="10586322at2759"/>
<reference evidence="2 3" key="1">
    <citation type="journal article" date="2011" name="Science">
        <title>The ecoresponsive genome of Daphnia pulex.</title>
        <authorList>
            <person name="Colbourne J.K."/>
            <person name="Pfrender M.E."/>
            <person name="Gilbert D."/>
            <person name="Thomas W.K."/>
            <person name="Tucker A."/>
            <person name="Oakley T.H."/>
            <person name="Tokishita S."/>
            <person name="Aerts A."/>
            <person name="Arnold G.J."/>
            <person name="Basu M.K."/>
            <person name="Bauer D.J."/>
            <person name="Caceres C.E."/>
            <person name="Carmel L."/>
            <person name="Casola C."/>
            <person name="Choi J.H."/>
            <person name="Detter J.C."/>
            <person name="Dong Q."/>
            <person name="Dusheyko S."/>
            <person name="Eads B.D."/>
            <person name="Frohlich T."/>
            <person name="Geiler-Samerotte K.A."/>
            <person name="Gerlach D."/>
            <person name="Hatcher P."/>
            <person name="Jogdeo S."/>
            <person name="Krijgsveld J."/>
            <person name="Kriventseva E.V."/>
            <person name="Kultz D."/>
            <person name="Laforsch C."/>
            <person name="Lindquist E."/>
            <person name="Lopez J."/>
            <person name="Manak J.R."/>
            <person name="Muller J."/>
            <person name="Pangilinan J."/>
            <person name="Patwardhan R.P."/>
            <person name="Pitluck S."/>
            <person name="Pritham E.J."/>
            <person name="Rechtsteiner A."/>
            <person name="Rho M."/>
            <person name="Rogozin I.B."/>
            <person name="Sakarya O."/>
            <person name="Salamov A."/>
            <person name="Schaack S."/>
            <person name="Shapiro H."/>
            <person name="Shiga Y."/>
            <person name="Skalitzky C."/>
            <person name="Smith Z."/>
            <person name="Souvorov A."/>
            <person name="Sung W."/>
            <person name="Tang Z."/>
            <person name="Tsuchiya D."/>
            <person name="Tu H."/>
            <person name="Vos H."/>
            <person name="Wang M."/>
            <person name="Wolf Y.I."/>
            <person name="Yamagata H."/>
            <person name="Yamada T."/>
            <person name="Ye Y."/>
            <person name="Shaw J.R."/>
            <person name="Andrews J."/>
            <person name="Crease T.J."/>
            <person name="Tang H."/>
            <person name="Lucas S.M."/>
            <person name="Robertson H.M."/>
            <person name="Bork P."/>
            <person name="Koonin E.V."/>
            <person name="Zdobnov E.M."/>
            <person name="Grigoriev I.V."/>
            <person name="Lynch M."/>
            <person name="Boore J.L."/>
        </authorList>
    </citation>
    <scope>NUCLEOTIDE SEQUENCE [LARGE SCALE GENOMIC DNA]</scope>
</reference>
<dbReference type="EMBL" id="GL732534">
    <property type="protein sequence ID" value="EFX84457.1"/>
    <property type="molecule type" value="Genomic_DNA"/>
</dbReference>
<feature type="compositionally biased region" description="Basic and acidic residues" evidence="1">
    <location>
        <begin position="117"/>
        <end position="143"/>
    </location>
</feature>
<feature type="region of interest" description="Disordered" evidence="1">
    <location>
        <begin position="59"/>
        <end position="89"/>
    </location>
</feature>
<evidence type="ECO:0000313" key="3">
    <source>
        <dbReference type="Proteomes" id="UP000000305"/>
    </source>
</evidence>
<dbReference type="InParanoid" id="E9G7F8"/>
<keyword evidence="3" id="KW-1185">Reference proteome</keyword>
<organism evidence="2 3">
    <name type="scientific">Daphnia pulex</name>
    <name type="common">Water flea</name>
    <dbReference type="NCBI Taxonomy" id="6669"/>
    <lineage>
        <taxon>Eukaryota</taxon>
        <taxon>Metazoa</taxon>
        <taxon>Ecdysozoa</taxon>
        <taxon>Arthropoda</taxon>
        <taxon>Crustacea</taxon>
        <taxon>Branchiopoda</taxon>
        <taxon>Diplostraca</taxon>
        <taxon>Cladocera</taxon>
        <taxon>Anomopoda</taxon>
        <taxon>Daphniidae</taxon>
        <taxon>Daphnia</taxon>
    </lineage>
</organism>
<gene>
    <name evidence="2" type="ORF">DAPPUDRAFT_238803</name>
</gene>
<feature type="compositionally biased region" description="Acidic residues" evidence="1">
    <location>
        <begin position="62"/>
        <end position="81"/>
    </location>
</feature>
<dbReference type="HOGENOM" id="CLU_1134542_0_0_1"/>
<accession>E9G7F8</accession>
<protein>
    <submittedName>
        <fullName evidence="2">Uncharacterized protein</fullName>
    </submittedName>
</protein>
<name>E9G7F8_DAPPU</name>
<feature type="region of interest" description="Disordered" evidence="1">
    <location>
        <begin position="117"/>
        <end position="146"/>
    </location>
</feature>
<evidence type="ECO:0000256" key="1">
    <source>
        <dbReference type="SAM" id="MobiDB-lite"/>
    </source>
</evidence>
<dbReference type="KEGG" id="dpx:DAPPUDRAFT_238803"/>
<dbReference type="Proteomes" id="UP000000305">
    <property type="component" value="Unassembled WGS sequence"/>
</dbReference>
<evidence type="ECO:0000313" key="2">
    <source>
        <dbReference type="EMBL" id="EFX84457.1"/>
    </source>
</evidence>
<dbReference type="AlphaFoldDB" id="E9G7F8"/>
<proteinExistence type="predicted"/>
<sequence>MNPNTVSNRVNYMSCGSPVTSDDVEIVRFVVVQEGDTPRETPDNDMCVISEEIIATISSDQESVEVLEPETEDNISSDPEDSSTLVKSDSEKLWNGETIFDQRGNRKGTLEHYVRNRRSCERKAEQEDKGDSLKDNTPKKEESMSLLDDFSQEEVDEAERYMRRCDQRSVEEEFKFITGKSLRDFEDNWTRLELKILELAGRKLDSDEAKNLTTSAKLDDEEFRMPDLTCNGTECSKECWWRQRI</sequence>